<reference evidence="3" key="1">
    <citation type="submission" date="2022-07" db="EMBL/GenBank/DDBJ databases">
        <title>Phylogenomic reconstructions and comparative analyses of Kickxellomycotina fungi.</title>
        <authorList>
            <person name="Reynolds N.K."/>
            <person name="Stajich J.E."/>
            <person name="Barry K."/>
            <person name="Grigoriev I.V."/>
            <person name="Crous P."/>
            <person name="Smith M.E."/>
        </authorList>
    </citation>
    <scope>NUCLEOTIDE SEQUENCE</scope>
    <source>
        <strain evidence="3">RSA 1196</strain>
    </source>
</reference>
<comment type="caution">
    <text evidence="3">The sequence shown here is derived from an EMBL/GenBank/DDBJ whole genome shotgun (WGS) entry which is preliminary data.</text>
</comment>
<dbReference type="Gene3D" id="1.25.40.10">
    <property type="entry name" value="Tetratricopeptide repeat domain"/>
    <property type="match status" value="1"/>
</dbReference>
<dbReference type="InterPro" id="IPR011990">
    <property type="entry name" value="TPR-like_helical_dom_sf"/>
</dbReference>
<dbReference type="Proteomes" id="UP001150925">
    <property type="component" value="Unassembled WGS sequence"/>
</dbReference>
<gene>
    <name evidence="3" type="ORF">IWQ62_001390</name>
</gene>
<name>A0A9W8E3X1_9FUNG</name>
<evidence type="ECO:0000313" key="3">
    <source>
        <dbReference type="EMBL" id="KAJ1968191.1"/>
    </source>
</evidence>
<protein>
    <recommendedName>
        <fullName evidence="5">Pentatricopeptide repeat domain-containing protein</fullName>
    </recommendedName>
</protein>
<accession>A0A9W8E3X1</accession>
<evidence type="ECO:0000256" key="1">
    <source>
        <dbReference type="ARBA" id="ARBA00022737"/>
    </source>
</evidence>
<keyword evidence="4" id="KW-1185">Reference proteome</keyword>
<organism evidence="3 4">
    <name type="scientific">Dispira parvispora</name>
    <dbReference type="NCBI Taxonomy" id="1520584"/>
    <lineage>
        <taxon>Eukaryota</taxon>
        <taxon>Fungi</taxon>
        <taxon>Fungi incertae sedis</taxon>
        <taxon>Zoopagomycota</taxon>
        <taxon>Kickxellomycotina</taxon>
        <taxon>Dimargaritomycetes</taxon>
        <taxon>Dimargaritales</taxon>
        <taxon>Dimargaritaceae</taxon>
        <taxon>Dispira</taxon>
    </lineage>
</organism>
<feature type="region of interest" description="Disordered" evidence="2">
    <location>
        <begin position="130"/>
        <end position="158"/>
    </location>
</feature>
<evidence type="ECO:0008006" key="5">
    <source>
        <dbReference type="Google" id="ProtNLM"/>
    </source>
</evidence>
<keyword evidence="1" id="KW-0677">Repeat</keyword>
<dbReference type="AlphaFoldDB" id="A0A9W8E3X1"/>
<proteinExistence type="predicted"/>
<dbReference type="PANTHER" id="PTHR47447:SF17">
    <property type="entry name" value="OS12G0638900 PROTEIN"/>
    <property type="match status" value="1"/>
</dbReference>
<sequence length="740" mass="85392">MFRPLWLRRWVHSAVGDTHPRRHVVGFDALSKSFLKYRESKGSLKDSKEQPVSENTPLSTPEIITQRRNLAPRFARLLGLTTDLNQLWTLFYQLYRARQERRIAPGDWRKWYRLATTRAATMRPPTLKIPNLWPTIDSDDPSPFDNEQEADKDSPISRYTGWPQEITALVAIRWLWTCPQSREILQQAVPTACQGHTFTPLSQHVSVSVESRTLEISKQTAPTSIQQADYDLIATQLISHGLLDEAWLTIWVAHRLEFRLPVHTIQAFFVACHEKQNATSALRAWLNLQAWSFYPLDSRIATLLVESLALASEQATPGTIVNEYGIPIDPAWDYTINHQYDGDLVDVAASYYRALTDRGVQFPPSTPVAFITAYALQGSEQGVTNWYQRLQKSPRWSTQPWFQDHGVDIITGLGRVGQWQTCLQLVTENQRKGHRISKLLTEAVVGALRRAGQYQEIMNLQEFSAESLPQWTLNTAIDVLHAHAHTNRSREGIALWERLMVTRPRFTLAQYNNLFPILARLYGGPQRVWVLYRDMCLSGVGTTLSTYHTLFDIGLQYLDLPATRMVFPKLPRELRRAHIPYDVRLANQWLEYLVRTDQTAQAIKWIETMLGQPYAHPNHLSFSCIIRHLCDKEQVRDAVNFLPLMRNYMVEPTVELILMILRQACTQADHQAVLALLRYELPCDDTRCSGDWLDWIAEFVHGVRVAEGKHQGWKRHIDSVICTKFPHLELRWRQRLAKMP</sequence>
<feature type="compositionally biased region" description="Acidic residues" evidence="2">
    <location>
        <begin position="137"/>
        <end position="148"/>
    </location>
</feature>
<evidence type="ECO:0000313" key="4">
    <source>
        <dbReference type="Proteomes" id="UP001150925"/>
    </source>
</evidence>
<dbReference type="EMBL" id="JANBPY010000218">
    <property type="protein sequence ID" value="KAJ1968191.1"/>
    <property type="molecule type" value="Genomic_DNA"/>
</dbReference>
<dbReference type="OrthoDB" id="185373at2759"/>
<dbReference type="PANTHER" id="PTHR47447">
    <property type="entry name" value="OS03G0856100 PROTEIN"/>
    <property type="match status" value="1"/>
</dbReference>
<evidence type="ECO:0000256" key="2">
    <source>
        <dbReference type="SAM" id="MobiDB-lite"/>
    </source>
</evidence>